<reference evidence="4 5" key="1">
    <citation type="submission" date="2019-08" db="EMBL/GenBank/DDBJ databases">
        <title>Parahaliea maris sp. nov., isolated from the surface seawater.</title>
        <authorList>
            <person name="Liu Y."/>
        </authorList>
    </citation>
    <scope>NUCLEOTIDE SEQUENCE [LARGE SCALE GENOMIC DNA]</scope>
    <source>
        <strain evidence="4 5">HSLHS9</strain>
    </source>
</reference>
<dbReference type="PANTHER" id="PTHR33121:SF23">
    <property type="entry name" value="CYCLIC DI-GMP PHOSPHODIESTERASE PDEB"/>
    <property type="match status" value="1"/>
</dbReference>
<sequence length="1285" mass="142295">MSQSAPPSASHAAVLELPDEVQLSGRVSRTGSDQLELREVRLVGGRGPKRLSLKQGAVATLVPQALEGANGPIERIRVTIAGINGGTVLLKPADEAAGRNLEAFDQGLSAPAGEPDEQAIAATGSGNTLADFERIACAQLEPLWAAFIDQLPHYLRERTTRGSSSHASALAEAARDLHKAGKDFKSGLMQQVRTNFRDLTPVSPASRLWQQTGKSEDHTLDLVDLADFEDYLAVDRMINIGREWYGEVLECLTVRLADVLDVSPLDLRLPMHVAELCTGLQSLLARAEINHTATPAIFDGFMRNFMPHLEGYYERLNAKLKAAGVYPDLEEEIRSKGSVLERALAERQRGDRPPRPEQEQEQEQTEPEPAKAADDAGSGQGPGSSEPQGPGPAVYQSVLDALNFQREVLPGNAVASDSPAASAESVLLALDNLQRDSALRAELRDLGSLRQFLAANSDRFATLRGTAGSGPDSINQLDLVDTLFDTLQTQVDVSSQLQPTLSDLQVPLAKLALQEPQFFIDHQHAARGVIDKLAQLAASGNFPNRMLEGKVTEIIGSIVERYDRDAQVFDTALEQIDKLVQQQEAAQARNIERVIRTQEGQYRLRQARAEVDRAIRDQLGEGDVPQLLLDFIHHGWRDLLVLTCVKQGTDSASWQDQLRTLDLLSEWLAEQQGQSSDGLSMQHGLEAGPFIDMLEQQVSSELPANLELGPVLAELREALSGEKPVASAQLDDSDFNSGANGADLNERLARTHRLRRWVGRVQQLETGSWLSYRDRHGERKRMQLAWLSPDNDHFIFVNERGQKVAEMNAVQLARQLSRGAKPPSTADRMSLVDQSMYGTLESVQRTLNFSRNHDQLTQLINRETFIDQVARALRHANRKSSQHAVLHLNIDQFRLVNEVYDQVAGDQVLAEFAKLLSQLHGSKMSTARLGNDSFGILLIDHDIERALAAAEKIRGDIESGNLEIEGELIRFTVSIGMAPISDYSVSVDAILEGAEQAMHTAKAEGRNRVELYRESAEKVARQQHLRQESRQDLERALATERFVLRAQPIVKTELRGERRISRHYELLLGLRGPEGDIESPEKFILAAERHGFMTEVDRWVVREAFQWISQLMDAQKVVPSLAINLSGTSITNDAFMEYLFEQISEFGVGTNRLCFEITETGTITNLVKAADFVRAFRSIGCKFSLDDFGTGLASHNYLRELPVDYVKIDGTFVTGIHENRNDYTMTRSINDLAHFLGQETIAESVENEPIIVKLEELGVDFLQGWGVGRPKLLTDIAAELSSIEK</sequence>
<feature type="domain" description="EAL" evidence="2">
    <location>
        <begin position="1026"/>
        <end position="1284"/>
    </location>
</feature>
<dbReference type="Gene3D" id="3.30.70.270">
    <property type="match status" value="1"/>
</dbReference>
<dbReference type="Pfam" id="PF00563">
    <property type="entry name" value="EAL"/>
    <property type="match status" value="1"/>
</dbReference>
<dbReference type="SUPFAM" id="SSF55073">
    <property type="entry name" value="Nucleotide cyclase"/>
    <property type="match status" value="1"/>
</dbReference>
<dbReference type="InterPro" id="IPR029787">
    <property type="entry name" value="Nucleotide_cyclase"/>
</dbReference>
<keyword evidence="5" id="KW-1185">Reference proteome</keyword>
<feature type="domain" description="GGDEF" evidence="3">
    <location>
        <begin position="881"/>
        <end position="1014"/>
    </location>
</feature>
<dbReference type="Gene3D" id="3.20.20.450">
    <property type="entry name" value="EAL domain"/>
    <property type="match status" value="1"/>
</dbReference>
<dbReference type="InterPro" id="IPR035919">
    <property type="entry name" value="EAL_sf"/>
</dbReference>
<evidence type="ECO:0000259" key="3">
    <source>
        <dbReference type="PROSITE" id="PS50887"/>
    </source>
</evidence>
<evidence type="ECO:0000313" key="5">
    <source>
        <dbReference type="Proteomes" id="UP000321039"/>
    </source>
</evidence>
<dbReference type="SMART" id="SM00052">
    <property type="entry name" value="EAL"/>
    <property type="match status" value="1"/>
</dbReference>
<feature type="region of interest" description="Disordered" evidence="1">
    <location>
        <begin position="344"/>
        <end position="394"/>
    </location>
</feature>
<dbReference type="RefSeq" id="WP_148067406.1">
    <property type="nucleotide sequence ID" value="NZ_VRZA01000002.1"/>
</dbReference>
<dbReference type="CDD" id="cd01948">
    <property type="entry name" value="EAL"/>
    <property type="match status" value="1"/>
</dbReference>
<evidence type="ECO:0000313" key="4">
    <source>
        <dbReference type="EMBL" id="TXS95495.1"/>
    </source>
</evidence>
<dbReference type="InterPro" id="IPR012434">
    <property type="entry name" value="DUF1631"/>
</dbReference>
<evidence type="ECO:0000256" key="1">
    <source>
        <dbReference type="SAM" id="MobiDB-lite"/>
    </source>
</evidence>
<dbReference type="CDD" id="cd01949">
    <property type="entry name" value="GGDEF"/>
    <property type="match status" value="1"/>
</dbReference>
<dbReference type="SUPFAM" id="SSF141868">
    <property type="entry name" value="EAL domain-like"/>
    <property type="match status" value="1"/>
</dbReference>
<organism evidence="4 5">
    <name type="scientific">Parahaliea maris</name>
    <dbReference type="NCBI Taxonomy" id="2716870"/>
    <lineage>
        <taxon>Bacteria</taxon>
        <taxon>Pseudomonadati</taxon>
        <taxon>Pseudomonadota</taxon>
        <taxon>Gammaproteobacteria</taxon>
        <taxon>Cellvibrionales</taxon>
        <taxon>Halieaceae</taxon>
        <taxon>Parahaliea</taxon>
    </lineage>
</organism>
<dbReference type="PANTHER" id="PTHR33121">
    <property type="entry name" value="CYCLIC DI-GMP PHOSPHODIESTERASE PDEF"/>
    <property type="match status" value="1"/>
</dbReference>
<name>A0A5C9A3P2_9GAMM</name>
<dbReference type="EMBL" id="VRZA01000002">
    <property type="protein sequence ID" value="TXS95495.1"/>
    <property type="molecule type" value="Genomic_DNA"/>
</dbReference>
<dbReference type="SMART" id="SM00267">
    <property type="entry name" value="GGDEF"/>
    <property type="match status" value="1"/>
</dbReference>
<dbReference type="Proteomes" id="UP000321039">
    <property type="component" value="Unassembled WGS sequence"/>
</dbReference>
<dbReference type="Pfam" id="PF00990">
    <property type="entry name" value="GGDEF"/>
    <property type="match status" value="1"/>
</dbReference>
<dbReference type="PROSITE" id="PS50883">
    <property type="entry name" value="EAL"/>
    <property type="match status" value="1"/>
</dbReference>
<dbReference type="InterPro" id="IPR001633">
    <property type="entry name" value="EAL_dom"/>
</dbReference>
<dbReference type="PROSITE" id="PS50887">
    <property type="entry name" value="GGDEF"/>
    <property type="match status" value="1"/>
</dbReference>
<dbReference type="GO" id="GO:0071111">
    <property type="term" value="F:cyclic-guanylate-specific phosphodiesterase activity"/>
    <property type="evidence" value="ECO:0007669"/>
    <property type="project" value="InterPro"/>
</dbReference>
<evidence type="ECO:0000259" key="2">
    <source>
        <dbReference type="PROSITE" id="PS50883"/>
    </source>
</evidence>
<dbReference type="InterPro" id="IPR043128">
    <property type="entry name" value="Rev_trsase/Diguanyl_cyclase"/>
</dbReference>
<proteinExistence type="predicted"/>
<dbReference type="NCBIfam" id="TIGR00254">
    <property type="entry name" value="GGDEF"/>
    <property type="match status" value="1"/>
</dbReference>
<dbReference type="Pfam" id="PF07793">
    <property type="entry name" value="DUF1631"/>
    <property type="match status" value="1"/>
</dbReference>
<feature type="compositionally biased region" description="Basic and acidic residues" evidence="1">
    <location>
        <begin position="344"/>
        <end position="358"/>
    </location>
</feature>
<protein>
    <submittedName>
        <fullName evidence="4">DUF1631 family protein</fullName>
    </submittedName>
</protein>
<comment type="caution">
    <text evidence="4">The sequence shown here is derived from an EMBL/GenBank/DDBJ whole genome shotgun (WGS) entry which is preliminary data.</text>
</comment>
<feature type="compositionally biased region" description="Low complexity" evidence="1">
    <location>
        <begin position="383"/>
        <end position="392"/>
    </location>
</feature>
<accession>A0A5C9A3P2</accession>
<dbReference type="InterPro" id="IPR000160">
    <property type="entry name" value="GGDEF_dom"/>
</dbReference>
<gene>
    <name evidence="4" type="ORF">FV139_06305</name>
</gene>
<dbReference type="InterPro" id="IPR050706">
    <property type="entry name" value="Cyclic-di-GMP_PDE-like"/>
</dbReference>